<gene>
    <name evidence="1" type="ORF">MJO28_006774</name>
</gene>
<protein>
    <submittedName>
        <fullName evidence="1">Uncharacterized protein</fullName>
    </submittedName>
</protein>
<evidence type="ECO:0000313" key="1">
    <source>
        <dbReference type="EMBL" id="KAI7954227.1"/>
    </source>
</evidence>
<dbReference type="EMBL" id="CM045870">
    <property type="protein sequence ID" value="KAI7954227.1"/>
    <property type="molecule type" value="Genomic_DNA"/>
</dbReference>
<name>A0ACC0EHS5_9BASI</name>
<organism evidence="1 2">
    <name type="scientific">Puccinia striiformis f. sp. tritici</name>
    <dbReference type="NCBI Taxonomy" id="168172"/>
    <lineage>
        <taxon>Eukaryota</taxon>
        <taxon>Fungi</taxon>
        <taxon>Dikarya</taxon>
        <taxon>Basidiomycota</taxon>
        <taxon>Pucciniomycotina</taxon>
        <taxon>Pucciniomycetes</taxon>
        <taxon>Pucciniales</taxon>
        <taxon>Pucciniaceae</taxon>
        <taxon>Puccinia</taxon>
    </lineage>
</organism>
<keyword evidence="2" id="KW-1185">Reference proteome</keyword>
<sequence length="349" mass="39603">MQGFNRYFPPDFDPKTHDTLNNYHGKHALGDRARKIDKGILITRFELPFNIWCGSCEAHIGMGVRYNAEKKKIGMYYTTPIYSFRCKCHLCGNWFEIRTDPKNTCYVVESGARQKHEEWDQEENGGIVLTHKEDGEPLDPFAQVDKKNSDKITALQSKDRLEELQEFSESRNSDPFALSQRLRKTFRKEKAELISKSNGDDQLRTKYSLPVGLKFIEPSNEKDNITEQEQVKEARRMIDNHRAEMEAKRTRLSAEMGLQPIRTHRGVPPKAVQLATLKQKLTTTNRNKKIGSSIPASSLVSRRPMSRAKPISTSSSDLQIGSSKLPSSALPSIVNSAKPLATLACYLSD</sequence>
<reference evidence="2" key="1">
    <citation type="journal article" date="2018" name="BMC Genomics">
        <title>Genomic insights into host adaptation between the wheat stripe rust pathogen (Puccinia striiformis f. sp. tritici) and the barley stripe rust pathogen (Puccinia striiformis f. sp. hordei).</title>
        <authorList>
            <person name="Xia C."/>
            <person name="Wang M."/>
            <person name="Yin C."/>
            <person name="Cornejo O.E."/>
            <person name="Hulbert S.H."/>
            <person name="Chen X."/>
        </authorList>
    </citation>
    <scope>NUCLEOTIDE SEQUENCE [LARGE SCALE GENOMIC DNA]</scope>
    <source>
        <strain evidence="2">93-210</strain>
    </source>
</reference>
<accession>A0ACC0EHS5</accession>
<comment type="caution">
    <text evidence="1">The sequence shown here is derived from an EMBL/GenBank/DDBJ whole genome shotgun (WGS) entry which is preliminary data.</text>
</comment>
<reference evidence="1 2" key="3">
    <citation type="journal article" date="2022" name="Microbiol. Spectr.">
        <title>Folding features and dynamics of 3D genome architecture in plant fungal pathogens.</title>
        <authorList>
            <person name="Xia C."/>
        </authorList>
    </citation>
    <scope>NUCLEOTIDE SEQUENCE [LARGE SCALE GENOMIC DNA]</scope>
    <source>
        <strain evidence="1 2">93-210</strain>
    </source>
</reference>
<proteinExistence type="predicted"/>
<reference evidence="2" key="2">
    <citation type="journal article" date="2018" name="Mol. Plant Microbe Interact.">
        <title>Genome sequence resources for the wheat stripe rust pathogen (Puccinia striiformis f. sp. tritici) and the barley stripe rust pathogen (Puccinia striiformis f. sp. hordei).</title>
        <authorList>
            <person name="Xia C."/>
            <person name="Wang M."/>
            <person name="Yin C."/>
            <person name="Cornejo O.E."/>
            <person name="Hulbert S.H."/>
            <person name="Chen X."/>
        </authorList>
    </citation>
    <scope>NUCLEOTIDE SEQUENCE [LARGE SCALE GENOMIC DNA]</scope>
    <source>
        <strain evidence="2">93-210</strain>
    </source>
</reference>
<evidence type="ECO:0000313" key="2">
    <source>
        <dbReference type="Proteomes" id="UP001060170"/>
    </source>
</evidence>
<dbReference type="Proteomes" id="UP001060170">
    <property type="component" value="Chromosome 6"/>
</dbReference>